<accession>A0A9Q3ADD1</accession>
<reference evidence="2" key="1">
    <citation type="journal article" date="2022" name="Int. J. Syst. Evol. Microbiol.">
        <title>Pseudomonas aegrilactucae sp. nov. and Pseudomonas morbosilactucae sp. nov., pathogens causing bacterial rot of lettuce in Japan.</title>
        <authorList>
            <person name="Sawada H."/>
            <person name="Fujikawa T."/>
            <person name="Satou M."/>
        </authorList>
    </citation>
    <scope>NUCLEOTIDE SEQUENCE</scope>
    <source>
        <strain evidence="2">MAFF 301350</strain>
    </source>
</reference>
<comment type="caution">
    <text evidence="2">The sequence shown here is derived from an EMBL/GenBank/DDBJ whole genome shotgun (WGS) entry which is preliminary data.</text>
</comment>
<reference evidence="2" key="2">
    <citation type="journal article" date="2023" name="Plant Pathol.">
        <title>Dismantling and reorganizing Pseudomonas marginalis sensu#lato.</title>
        <authorList>
            <person name="Sawada H."/>
            <person name="Fujikawa T."/>
            <person name="Satou M."/>
        </authorList>
    </citation>
    <scope>NUCLEOTIDE SEQUENCE</scope>
    <source>
        <strain evidence="2">MAFF 301350</strain>
    </source>
</reference>
<dbReference type="Proteomes" id="UP001106592">
    <property type="component" value="Unassembled WGS sequence"/>
</dbReference>
<dbReference type="EMBL" id="JAHTBI010000053">
    <property type="protein sequence ID" value="MBV6288527.1"/>
    <property type="molecule type" value="Genomic_DNA"/>
</dbReference>
<proteinExistence type="predicted"/>
<dbReference type="RefSeq" id="WP_217976522.1">
    <property type="nucleotide sequence ID" value="NZ_JAHTBI010000053.1"/>
</dbReference>
<feature type="region of interest" description="Disordered" evidence="1">
    <location>
        <begin position="135"/>
        <end position="175"/>
    </location>
</feature>
<feature type="compositionally biased region" description="Basic and acidic residues" evidence="1">
    <location>
        <begin position="142"/>
        <end position="153"/>
    </location>
</feature>
<sequence>MELVIGASVSWTLGAAFRTVEDRIRQLERISSNARLLDNMIGQAIHLGDELVVAHDRGAAASNALQPYLQANLDLLRQQVQALVALREHYQSLVPSENPFPVAQAPMPPQGAAQATSGVMDRAAWQQILLGSPAMRMPSGGARRDLLDTRGDWPPDPGSSAGPGGPPSRGKRTPGMFGSLNMANVGVGAAESAIKIGLTYFSDQSDRDKALEYGETVGGLIGTTLAGYLAESRFKNKALVPYAEMLGGLAGEKLGRLAVDFWYDDPAASQTGSERSVPPKPVSLLRTEAAPVPAFDTITHLTRMPATAPPSLLIADKGQGTGQSMSGWMDKRWFGANQAPGQAAEQAWKGRFTLEGASVLAPFGGGATAGAAGDQRGDECKDGLKAGSVKSGACICEEPRAAVSSGERQVRAGPVPGNVTRWPSPVASPPTVLPSLPPAAAPTGVQPHSISQRVVFPAALPLSGQGSATSTSTSGPAVFSGDFQVPAVPVLGNVTRTLNPATSQPTALASLPPAIPLASVQPAPITQQITFAPNMPITVQGSVTDPAQLALDIEPIVRRQFDEMTRMAANRQLADPTHV</sequence>
<gene>
    <name evidence="2" type="ORF">KUO17_16075</name>
</gene>
<dbReference type="AlphaFoldDB" id="A0A9Q3ADD1"/>
<keyword evidence="3" id="KW-1185">Reference proteome</keyword>
<name>A0A9Q3ADD1_9PSED</name>
<protein>
    <submittedName>
        <fullName evidence="2">Uncharacterized protein</fullName>
    </submittedName>
</protein>
<evidence type="ECO:0000256" key="1">
    <source>
        <dbReference type="SAM" id="MobiDB-lite"/>
    </source>
</evidence>
<evidence type="ECO:0000313" key="3">
    <source>
        <dbReference type="Proteomes" id="UP001106592"/>
    </source>
</evidence>
<evidence type="ECO:0000313" key="2">
    <source>
        <dbReference type="EMBL" id="MBV6288527.1"/>
    </source>
</evidence>
<organism evidence="2 3">
    <name type="scientific">Pseudomonas aegrilactucae</name>
    <dbReference type="NCBI Taxonomy" id="2854028"/>
    <lineage>
        <taxon>Bacteria</taxon>
        <taxon>Pseudomonadati</taxon>
        <taxon>Pseudomonadota</taxon>
        <taxon>Gammaproteobacteria</taxon>
        <taxon>Pseudomonadales</taxon>
        <taxon>Pseudomonadaceae</taxon>
        <taxon>Pseudomonas</taxon>
    </lineage>
</organism>